<gene>
    <name evidence="4" type="primary">4</name>
    <name evidence="4" type="ORF">PBI_ATRAXA_4</name>
</gene>
<dbReference type="RefSeq" id="YP_010649388.1">
    <property type="nucleotide sequence ID" value="NC_070767.1"/>
</dbReference>
<accession>A0A3G2KDG3</accession>
<evidence type="ECO:0000256" key="2">
    <source>
        <dbReference type="ARBA" id="ARBA00023009"/>
    </source>
</evidence>
<keyword evidence="3" id="KW-0231">Viral genome packaging</keyword>
<dbReference type="InterPro" id="IPR006944">
    <property type="entry name" value="Phage/GTA_portal"/>
</dbReference>
<dbReference type="KEGG" id="vg:77924939"/>
<evidence type="ECO:0000313" key="4">
    <source>
        <dbReference type="EMBL" id="AYN56960.1"/>
    </source>
</evidence>
<keyword evidence="2" id="KW-1162">Viral penetration into host cytoplasm</keyword>
<keyword evidence="1" id="KW-1188">Viral release from host cell</keyword>
<sequence length="370" mass="40373">MGRFTDWLFPGNKDLATWDRGDNELTKLTMKDLYGLDVSGICDLSRDDAMKIASVAKIRNRVCAKIGGFPFVSMQGVSVAKNQPAWATCLEPGRARFITVSWLTESLMFFGRAWLIVEQRYAQTGKPMSYKFVPEWKATVVNGQLVKAWGKDVDPSQVVMIEAHHEGLLNYGQDVLKRAAVIEHAAARAAENPVPSIELHQTGGHVMSDSEIDTLIARWAAARNGKNGGVAFTNASIETKTHGQAAEQLLIDGRNAASIDVARAMGAPAWSVDASVSGSSLTYGNVNARSRELVEDTLQPYMECIAGRFSLDDVLPAGTWLKIDATDVLREDFGARMSGYKAAIEAEIYTAEECRAIERGIPLENSEGAK</sequence>
<reference evidence="4 5" key="1">
    <citation type="submission" date="2018-09" db="EMBL/GenBank/DDBJ databases">
        <authorList>
            <person name="Fryberger R.B."/>
            <person name="Stoner T.H."/>
            <person name="Garlena R.A."/>
            <person name="Russell D.A."/>
            <person name="Pope W.H."/>
            <person name="Jacobs-Sera D."/>
            <person name="Hatfull G.F."/>
        </authorList>
    </citation>
    <scope>NUCLEOTIDE SEQUENCE [LARGE SCALE GENOMIC DNA]</scope>
</reference>
<keyword evidence="5" id="KW-1185">Reference proteome</keyword>
<keyword evidence="1" id="KW-0118">Viral capsid assembly</keyword>
<dbReference type="Gene3D" id="3.30.1120.70">
    <property type="match status" value="1"/>
</dbReference>
<protein>
    <submittedName>
        <fullName evidence="4">Portal protein</fullName>
    </submittedName>
</protein>
<dbReference type="EMBL" id="MH834597">
    <property type="protein sequence ID" value="AYN56960.1"/>
    <property type="molecule type" value="Genomic_DNA"/>
</dbReference>
<evidence type="ECO:0000256" key="3">
    <source>
        <dbReference type="ARBA" id="ARBA00023219"/>
    </source>
</evidence>
<dbReference type="Pfam" id="PF04860">
    <property type="entry name" value="Phage_portal"/>
    <property type="match status" value="1"/>
</dbReference>
<dbReference type="GeneID" id="77924939"/>
<evidence type="ECO:0000313" key="5">
    <source>
        <dbReference type="Proteomes" id="UP000276426"/>
    </source>
</evidence>
<dbReference type="Proteomes" id="UP000276426">
    <property type="component" value="Segment"/>
</dbReference>
<organism evidence="4 5">
    <name type="scientific">Arthrobacter phage Atraxa</name>
    <dbReference type="NCBI Taxonomy" id="2419947"/>
    <lineage>
        <taxon>Viruses</taxon>
        <taxon>Duplodnaviria</taxon>
        <taxon>Heunggongvirae</taxon>
        <taxon>Uroviricota</taxon>
        <taxon>Caudoviricetes</taxon>
        <taxon>Atraxavirus</taxon>
        <taxon>Atraxavirus atraxa</taxon>
    </lineage>
</organism>
<dbReference type="Gene3D" id="1.20.1270.210">
    <property type="match status" value="1"/>
</dbReference>
<evidence type="ECO:0000256" key="1">
    <source>
        <dbReference type="ARBA" id="ARBA00022950"/>
    </source>
</evidence>
<proteinExistence type="predicted"/>
<keyword evidence="2" id="KW-1171">Viral genome ejection through host cell envelope</keyword>
<name>A0A3G2KDG3_9CAUD</name>
<dbReference type="Gene3D" id="3.40.140.120">
    <property type="match status" value="1"/>
</dbReference>
<keyword evidence="2" id="KW-1160">Virus entry into host cell</keyword>